<dbReference type="SUPFAM" id="SSF55874">
    <property type="entry name" value="ATPase domain of HSP90 chaperone/DNA topoisomerase II/histidine kinase"/>
    <property type="match status" value="1"/>
</dbReference>
<keyword evidence="7" id="KW-1185">Reference proteome</keyword>
<comment type="caution">
    <text evidence="6">The sequence shown here is derived from an EMBL/GenBank/DDBJ whole genome shotgun (WGS) entry which is preliminary data.</text>
</comment>
<dbReference type="EMBL" id="MQUQ01000009">
    <property type="protein sequence ID" value="OLZ51122.1"/>
    <property type="molecule type" value="Genomic_DNA"/>
</dbReference>
<evidence type="ECO:0000256" key="4">
    <source>
        <dbReference type="SAM" id="Phobius"/>
    </source>
</evidence>
<keyword evidence="4" id="KW-1133">Transmembrane helix</keyword>
<feature type="transmembrane region" description="Helical" evidence="4">
    <location>
        <begin position="21"/>
        <end position="39"/>
    </location>
</feature>
<gene>
    <name evidence="6" type="ORF">BS329_17940</name>
</gene>
<dbReference type="OrthoDB" id="5125370at2"/>
<feature type="transmembrane region" description="Helical" evidence="4">
    <location>
        <begin position="45"/>
        <end position="66"/>
    </location>
</feature>
<protein>
    <recommendedName>
        <fullName evidence="5">Histidine kinase/HSP90-like ATPase domain-containing protein</fullName>
    </recommendedName>
</protein>
<keyword evidence="1" id="KW-0808">Transferase</keyword>
<sequence>MRDGLSKGDAGRATDQVLFRSAAIARGVLGIAGAFAGVFDAGSSPWTGVALVAVAVNLIWSLFFVWRAVGRGLTPAVMAVDLAEVAALCLLQRWVVSPEGLPTGASWISALVGARVIYGHIGVRPAMGFVGGMVVVAAYVTGQVLASVPGSGIANAGVYLLQNLCGLVLLALLRKVGRAADAELDEFHRSRGRAHADRIRRAGEREADRRLHDTVLATLTMVGSGAITESTARLRFQARSDLRVVSDLRGDGAATGESVRLDKMLREVPGRVGWSSGVRLDVVCCVVPPDVAEAFVGAAHAALANAHRYAGIDHATLTLTQDVGGISVVVSDSGRGFDPAAVPAHKYGLREAVVGRLAAVGGHASVDSVPGQGTAVTLRWSGRD</sequence>
<feature type="transmembrane region" description="Helical" evidence="4">
    <location>
        <begin position="125"/>
        <end position="146"/>
    </location>
</feature>
<feature type="transmembrane region" description="Helical" evidence="4">
    <location>
        <begin position="152"/>
        <end position="173"/>
    </location>
</feature>
<dbReference type="Proteomes" id="UP000187486">
    <property type="component" value="Unassembled WGS sequence"/>
</dbReference>
<evidence type="ECO:0000313" key="6">
    <source>
        <dbReference type="EMBL" id="OLZ51122.1"/>
    </source>
</evidence>
<evidence type="ECO:0000259" key="5">
    <source>
        <dbReference type="Pfam" id="PF02518"/>
    </source>
</evidence>
<dbReference type="AlphaFoldDB" id="A0A1R0KT35"/>
<reference evidence="6 7" key="1">
    <citation type="submission" date="2016-01" db="EMBL/GenBank/DDBJ databases">
        <title>Amycolatopsis coloradensis genome sequencing and assembly.</title>
        <authorList>
            <person name="Mayilraj S."/>
        </authorList>
    </citation>
    <scope>NUCLEOTIDE SEQUENCE [LARGE SCALE GENOMIC DNA]</scope>
    <source>
        <strain evidence="6 7">DSM 44225</strain>
    </source>
</reference>
<organism evidence="6 7">
    <name type="scientific">Amycolatopsis coloradensis</name>
    <dbReference type="NCBI Taxonomy" id="76021"/>
    <lineage>
        <taxon>Bacteria</taxon>
        <taxon>Bacillati</taxon>
        <taxon>Actinomycetota</taxon>
        <taxon>Actinomycetes</taxon>
        <taxon>Pseudonocardiales</taxon>
        <taxon>Pseudonocardiaceae</taxon>
        <taxon>Amycolatopsis</taxon>
    </lineage>
</organism>
<accession>A0A1R0KT35</accession>
<keyword evidence="4" id="KW-0812">Transmembrane</keyword>
<evidence type="ECO:0000256" key="2">
    <source>
        <dbReference type="ARBA" id="ARBA00022777"/>
    </source>
</evidence>
<keyword evidence="3" id="KW-0902">Two-component regulatory system</keyword>
<keyword evidence="2" id="KW-0418">Kinase</keyword>
<name>A0A1R0KT35_9PSEU</name>
<evidence type="ECO:0000313" key="7">
    <source>
        <dbReference type="Proteomes" id="UP000187486"/>
    </source>
</evidence>
<proteinExistence type="predicted"/>
<dbReference type="GO" id="GO:0016301">
    <property type="term" value="F:kinase activity"/>
    <property type="evidence" value="ECO:0007669"/>
    <property type="project" value="UniProtKB-KW"/>
</dbReference>
<evidence type="ECO:0000256" key="1">
    <source>
        <dbReference type="ARBA" id="ARBA00022679"/>
    </source>
</evidence>
<dbReference type="PANTHER" id="PTHR24421">
    <property type="entry name" value="NITRATE/NITRITE SENSOR PROTEIN NARX-RELATED"/>
    <property type="match status" value="1"/>
</dbReference>
<dbReference type="Pfam" id="PF02518">
    <property type="entry name" value="HATPase_c"/>
    <property type="match status" value="1"/>
</dbReference>
<dbReference type="PANTHER" id="PTHR24421:SF61">
    <property type="entry name" value="OXYGEN SENSOR HISTIDINE KINASE NREB"/>
    <property type="match status" value="1"/>
</dbReference>
<keyword evidence="4" id="KW-0472">Membrane</keyword>
<dbReference type="RefSeq" id="WP_076162215.1">
    <property type="nucleotide sequence ID" value="NZ_JBEZVB010000035.1"/>
</dbReference>
<dbReference type="InterPro" id="IPR003594">
    <property type="entry name" value="HATPase_dom"/>
</dbReference>
<dbReference type="Gene3D" id="3.30.565.10">
    <property type="entry name" value="Histidine kinase-like ATPase, C-terminal domain"/>
    <property type="match status" value="1"/>
</dbReference>
<dbReference type="GO" id="GO:0000160">
    <property type="term" value="P:phosphorelay signal transduction system"/>
    <property type="evidence" value="ECO:0007669"/>
    <property type="project" value="UniProtKB-KW"/>
</dbReference>
<evidence type="ECO:0000256" key="3">
    <source>
        <dbReference type="ARBA" id="ARBA00023012"/>
    </source>
</evidence>
<dbReference type="STRING" id="76021.BS329_17940"/>
<feature type="domain" description="Histidine kinase/HSP90-like ATPase" evidence="5">
    <location>
        <begin position="302"/>
        <end position="380"/>
    </location>
</feature>
<dbReference type="InterPro" id="IPR050482">
    <property type="entry name" value="Sensor_HK_TwoCompSys"/>
</dbReference>
<dbReference type="InterPro" id="IPR036890">
    <property type="entry name" value="HATPase_C_sf"/>
</dbReference>